<dbReference type="Gene3D" id="3.40.390.10">
    <property type="entry name" value="Collagenase (Catalytic Domain)"/>
    <property type="match status" value="1"/>
</dbReference>
<dbReference type="Gene3D" id="1.10.1370.10">
    <property type="entry name" value="Neurolysin, domain 3"/>
    <property type="match status" value="1"/>
</dbReference>
<evidence type="ECO:0000256" key="5">
    <source>
        <dbReference type="ARBA" id="ARBA00022670"/>
    </source>
</evidence>
<dbReference type="SUPFAM" id="SSF55486">
    <property type="entry name" value="Metalloproteases ('zincins'), catalytic domain"/>
    <property type="match status" value="1"/>
</dbReference>
<evidence type="ECO:0000256" key="1">
    <source>
        <dbReference type="ARBA" id="ARBA00000436"/>
    </source>
</evidence>
<keyword evidence="8 12" id="KW-0862">Zinc</keyword>
<evidence type="ECO:0000259" key="13">
    <source>
        <dbReference type="Pfam" id="PF01432"/>
    </source>
</evidence>
<gene>
    <name evidence="14" type="ORF">BASA50_004950</name>
</gene>
<dbReference type="CDD" id="cd06457">
    <property type="entry name" value="M3A_MIP"/>
    <property type="match status" value="1"/>
</dbReference>
<comment type="similarity">
    <text evidence="3 12">Belongs to the peptidase M3 family.</text>
</comment>
<comment type="caution">
    <text evidence="14">The sequence shown here is derived from an EMBL/GenBank/DDBJ whole genome shotgun (WGS) entry which is preliminary data.</text>
</comment>
<dbReference type="InterPro" id="IPR033851">
    <property type="entry name" value="M3A_MIP"/>
</dbReference>
<reference evidence="14 15" key="1">
    <citation type="submission" date="2021-02" db="EMBL/GenBank/DDBJ databases">
        <title>Variation within the Batrachochytrium salamandrivorans European outbreak.</title>
        <authorList>
            <person name="Kelly M."/>
            <person name="Pasmans F."/>
            <person name="Shea T.P."/>
            <person name="Munoz J.F."/>
            <person name="Carranza S."/>
            <person name="Cuomo C.A."/>
            <person name="Martel A."/>
        </authorList>
    </citation>
    <scope>NUCLEOTIDE SEQUENCE [LARGE SCALE GENOMIC DNA]</scope>
    <source>
        <strain evidence="14 15">AMFP18/2</strain>
    </source>
</reference>
<dbReference type="InterPro" id="IPR024079">
    <property type="entry name" value="MetalloPept_cat_dom_sf"/>
</dbReference>
<dbReference type="PANTHER" id="PTHR11804">
    <property type="entry name" value="PROTEASE M3 THIMET OLIGOPEPTIDASE-RELATED"/>
    <property type="match status" value="1"/>
</dbReference>
<dbReference type="EC" id="3.4.24.59" evidence="4"/>
<evidence type="ECO:0000256" key="6">
    <source>
        <dbReference type="ARBA" id="ARBA00022723"/>
    </source>
</evidence>
<evidence type="ECO:0000256" key="4">
    <source>
        <dbReference type="ARBA" id="ARBA00012441"/>
    </source>
</evidence>
<evidence type="ECO:0000256" key="9">
    <source>
        <dbReference type="ARBA" id="ARBA00022946"/>
    </source>
</evidence>
<sequence>MWRITRRCVKVCRNRALHIVSIPTSNSYSSISSNSYSSISSSITSNITSNISSNINSNISSNINSNITSNIRHHPSSLLRATFDTPDLSLPYSHALPDLLPRRSTGLFGYQGLHLPSGFVDAAVNGIKHAQLLVDRVCAATTDLELQKTPKRLDTLSDILCCVVDTAELVRNVHPNKAFVQAANHAHTLLSNYLNQLNTHQGLYNALKRTLERSHIVAGMSVEEKRVANLLMMDFEKSGIHMDDNIRAEFVRINDRILELGQEFTLNSFPSEELVQFNDVHSSLLGVPVPLIDALCRASSRSRRVSSSASPGSNTRVMIPTSSEIAATILRTAHKEETRKRIYLGMNSASSQQISVLEEMLMQRADLARLLGKQSYGHICLIDKMAESPENVQSFLESLSKANRPLCDSEYNRLNDIKRVHTGKTDGINGWDRAYYTRYLTSSSTGTHPSTDPNSNQTLSKFRDASVQLESLSSYFSVGSTFQGMSDVFHRLYGVRLEPSAVLPGETWHPDVRKLEVVHETEGKLGTIYCDLFLRENGGGRKYESAAHFTVRCSRRIDNDFESYDASTNLMHNPDNEQVLSSIDGSGPKRYQLPIIVLVTSFQRPLPGKPGLLELHDIQTLFHEMGHAMHSMLAKTDFQHIAGTRVAMDFVEVPSILMELFAKSPEVLATFGQHYQTGEPVPLELLQTRCSHLSTLEAMETQQQLKMALLDQLYHSPLAMDKSSFNTTAILEKLQNSTFPIAFAPDTHWQIQFSHLFGYGASYYSYLWSRRWASRIYRKLFHGKPMDKWREGGEEFRQHILRWGGGRDPWIGLHHIGVIKEGEREGKAVGDTTDLY</sequence>
<dbReference type="EMBL" id="JAFCIX010000204">
    <property type="protein sequence ID" value="KAH6596619.1"/>
    <property type="molecule type" value="Genomic_DNA"/>
</dbReference>
<evidence type="ECO:0000313" key="15">
    <source>
        <dbReference type="Proteomes" id="UP001648503"/>
    </source>
</evidence>
<evidence type="ECO:0000256" key="8">
    <source>
        <dbReference type="ARBA" id="ARBA00022833"/>
    </source>
</evidence>
<dbReference type="PANTHER" id="PTHR11804:SF79">
    <property type="entry name" value="MITOCHONDRIAL INTERMEDIATE PEPTIDASE"/>
    <property type="match status" value="1"/>
</dbReference>
<name>A0ABQ8FEI3_9FUNG</name>
<evidence type="ECO:0000256" key="2">
    <source>
        <dbReference type="ARBA" id="ARBA00004305"/>
    </source>
</evidence>
<comment type="catalytic activity">
    <reaction evidence="1">
        <text>Release of an N-terminal octapeptide as second stage of processing of some proteins imported into the mitochondrion.</text>
        <dbReference type="EC" id="3.4.24.59"/>
    </reaction>
</comment>
<feature type="domain" description="Peptidase M3A/M3B catalytic" evidence="13">
    <location>
        <begin position="330"/>
        <end position="815"/>
    </location>
</feature>
<comment type="subcellular location">
    <subcellularLocation>
        <location evidence="2">Mitochondrion matrix</location>
    </subcellularLocation>
</comment>
<organism evidence="14 15">
    <name type="scientific">Batrachochytrium salamandrivorans</name>
    <dbReference type="NCBI Taxonomy" id="1357716"/>
    <lineage>
        <taxon>Eukaryota</taxon>
        <taxon>Fungi</taxon>
        <taxon>Fungi incertae sedis</taxon>
        <taxon>Chytridiomycota</taxon>
        <taxon>Chytridiomycota incertae sedis</taxon>
        <taxon>Chytridiomycetes</taxon>
        <taxon>Rhizophydiales</taxon>
        <taxon>Rhizophydiales incertae sedis</taxon>
        <taxon>Batrachochytrium</taxon>
    </lineage>
</organism>
<keyword evidence="9" id="KW-0809">Transit peptide</keyword>
<dbReference type="InterPro" id="IPR001567">
    <property type="entry name" value="Pept_M3A_M3B_dom"/>
</dbReference>
<accession>A0ABQ8FEI3</accession>
<keyword evidence="5 12" id="KW-0645">Protease</keyword>
<dbReference type="InterPro" id="IPR024077">
    <property type="entry name" value="Neurolysin/TOP_dom2"/>
</dbReference>
<evidence type="ECO:0000313" key="14">
    <source>
        <dbReference type="EMBL" id="KAH6596619.1"/>
    </source>
</evidence>
<keyword evidence="7 12" id="KW-0378">Hydrolase</keyword>
<evidence type="ECO:0000256" key="12">
    <source>
        <dbReference type="RuleBase" id="RU003435"/>
    </source>
</evidence>
<keyword evidence="6 12" id="KW-0479">Metal-binding</keyword>
<dbReference type="Proteomes" id="UP001648503">
    <property type="component" value="Unassembled WGS sequence"/>
</dbReference>
<evidence type="ECO:0000256" key="10">
    <source>
        <dbReference type="ARBA" id="ARBA00023049"/>
    </source>
</evidence>
<evidence type="ECO:0000256" key="7">
    <source>
        <dbReference type="ARBA" id="ARBA00022801"/>
    </source>
</evidence>
<proteinExistence type="inferred from homology"/>
<evidence type="ECO:0000256" key="3">
    <source>
        <dbReference type="ARBA" id="ARBA00006040"/>
    </source>
</evidence>
<keyword evidence="10 12" id="KW-0482">Metalloprotease</keyword>
<evidence type="ECO:0000256" key="11">
    <source>
        <dbReference type="ARBA" id="ARBA00023128"/>
    </source>
</evidence>
<comment type="cofactor">
    <cofactor evidence="12">
        <name>Zn(2+)</name>
        <dbReference type="ChEBI" id="CHEBI:29105"/>
    </cofactor>
    <text evidence="12">Binds 1 zinc ion.</text>
</comment>
<keyword evidence="15" id="KW-1185">Reference proteome</keyword>
<keyword evidence="11" id="KW-0496">Mitochondrion</keyword>
<dbReference type="Pfam" id="PF01432">
    <property type="entry name" value="Peptidase_M3"/>
    <property type="match status" value="1"/>
</dbReference>
<protein>
    <recommendedName>
        <fullName evidence="4">mitochondrial intermediate peptidase</fullName>
        <ecNumber evidence="4">3.4.24.59</ecNumber>
    </recommendedName>
</protein>
<dbReference type="InterPro" id="IPR045090">
    <property type="entry name" value="Pept_M3A_M3B"/>
</dbReference>